<dbReference type="RefSeq" id="WP_341367321.1">
    <property type="nucleotide sequence ID" value="NZ_CP150951.2"/>
</dbReference>
<comment type="similarity">
    <text evidence="2">Belongs to the MipA/OmpV family.</text>
</comment>
<evidence type="ECO:0000256" key="5">
    <source>
        <dbReference type="ARBA" id="ARBA00023237"/>
    </source>
</evidence>
<keyword evidence="7" id="KW-1185">Reference proteome</keyword>
<keyword evidence="4" id="KW-0472">Membrane</keyword>
<organism evidence="6 7">
    <name type="scientific">Yoonia phaeophyticola</name>
    <dbReference type="NCBI Taxonomy" id="3137369"/>
    <lineage>
        <taxon>Bacteria</taxon>
        <taxon>Pseudomonadati</taxon>
        <taxon>Pseudomonadota</taxon>
        <taxon>Alphaproteobacteria</taxon>
        <taxon>Rhodobacterales</taxon>
        <taxon>Paracoccaceae</taxon>
        <taxon>Yoonia</taxon>
    </lineage>
</organism>
<name>A0ABZ2V7I5_9RHOB</name>
<comment type="subcellular location">
    <subcellularLocation>
        <location evidence="1">Cell outer membrane</location>
    </subcellularLocation>
</comment>
<evidence type="ECO:0000256" key="1">
    <source>
        <dbReference type="ARBA" id="ARBA00004442"/>
    </source>
</evidence>
<dbReference type="PANTHER" id="PTHR38776:SF1">
    <property type="entry name" value="MLTA-INTERACTING PROTEIN-RELATED"/>
    <property type="match status" value="1"/>
</dbReference>
<accession>A0ABZ2V7I5</accession>
<evidence type="ECO:0000256" key="4">
    <source>
        <dbReference type="ARBA" id="ARBA00023136"/>
    </source>
</evidence>
<proteinExistence type="inferred from homology"/>
<sequence length="239" mass="25198">MKRLYWAALLACGATEAAAEGQWTLGVIAGGSDGIYTGAEDEFGIIPFASYDTERLHIGLDGLSYKIISTDQGQITAHLGYRAAPGFPDTDLFEGLEREDAVEIGIGTQWQFGNAYAGVNIMTDASDVHNGAEAITSLGYVMSIGDLQLDASVGGIYRNAELNQYLFGVGADEATATRPAFAADDTVSGFASLTAAYPITDQIVAFGQVGYQDLSVHEDSPLIDKDGVVDVGLGVMMTF</sequence>
<dbReference type="PANTHER" id="PTHR38776">
    <property type="entry name" value="MLTA-INTERACTING PROTEIN-RELATED"/>
    <property type="match status" value="1"/>
</dbReference>
<dbReference type="Proteomes" id="UP001440612">
    <property type="component" value="Chromosome"/>
</dbReference>
<protein>
    <submittedName>
        <fullName evidence="6">MipA/OmpV family protein</fullName>
    </submittedName>
</protein>
<evidence type="ECO:0000256" key="2">
    <source>
        <dbReference type="ARBA" id="ARBA00005722"/>
    </source>
</evidence>
<dbReference type="EMBL" id="CP150951">
    <property type="protein sequence ID" value="WZC49210.1"/>
    <property type="molecule type" value="Genomic_DNA"/>
</dbReference>
<gene>
    <name evidence="6" type="ORF">AABB29_00680</name>
</gene>
<evidence type="ECO:0000256" key="3">
    <source>
        <dbReference type="ARBA" id="ARBA00022729"/>
    </source>
</evidence>
<dbReference type="InterPro" id="IPR010583">
    <property type="entry name" value="MipA"/>
</dbReference>
<evidence type="ECO:0000313" key="6">
    <source>
        <dbReference type="EMBL" id="WZC49210.1"/>
    </source>
</evidence>
<reference evidence="7" key="1">
    <citation type="submission" date="2024-04" db="EMBL/GenBank/DDBJ databases">
        <title>Phylogenomic analyses of a clade within the roseobacter group suggest taxonomic reassignments of species of the genera Aestuariivita, Citreicella, Loktanella, Nautella, Pelagibaca, Ruegeria, Thalassobius, Thiobacimonas and Tropicibacter, and the proposal o.</title>
        <authorList>
            <person name="Jeon C.O."/>
        </authorList>
    </citation>
    <scope>NUCLEOTIDE SEQUENCE [LARGE SCALE GENOMIC DNA]</scope>
    <source>
        <strain evidence="7">BS5-3</strain>
    </source>
</reference>
<dbReference type="Pfam" id="PF06629">
    <property type="entry name" value="MipA"/>
    <property type="match status" value="1"/>
</dbReference>
<keyword evidence="5" id="KW-0998">Cell outer membrane</keyword>
<evidence type="ECO:0000313" key="7">
    <source>
        <dbReference type="Proteomes" id="UP001440612"/>
    </source>
</evidence>
<keyword evidence="3" id="KW-0732">Signal</keyword>